<sequence length="177" mass="19869">MALPVAMHEMIRSALQDTAIREEVKGPLNTGLLNMQEACLNPLVLTCIVQRVRICDGSTYAFDIIVPHYGHLLVVLPWLPWHEFADRNIVGVFQIAKFGHHIRHFEAGFEAALMHVHKDGDLDIEEKAWLLIGDRRAFTKMALKAGLDAVKGISDFGSLIRLPAEKYEKAKAEFLNA</sequence>
<dbReference type="Proteomes" id="UP000192596">
    <property type="component" value="Unassembled WGS sequence"/>
</dbReference>
<organism evidence="1 2">
    <name type="scientific">Cryoendolithus antarcticus</name>
    <dbReference type="NCBI Taxonomy" id="1507870"/>
    <lineage>
        <taxon>Eukaryota</taxon>
        <taxon>Fungi</taxon>
        <taxon>Dikarya</taxon>
        <taxon>Ascomycota</taxon>
        <taxon>Pezizomycotina</taxon>
        <taxon>Dothideomycetes</taxon>
        <taxon>Dothideomycetidae</taxon>
        <taxon>Cladosporiales</taxon>
        <taxon>Cladosporiaceae</taxon>
        <taxon>Cryoendolithus</taxon>
    </lineage>
</organism>
<evidence type="ECO:0000313" key="1">
    <source>
        <dbReference type="EMBL" id="OQO13548.1"/>
    </source>
</evidence>
<dbReference type="AlphaFoldDB" id="A0A1V8TQM6"/>
<comment type="caution">
    <text evidence="1">The sequence shown here is derived from an EMBL/GenBank/DDBJ whole genome shotgun (WGS) entry which is preliminary data.</text>
</comment>
<protein>
    <submittedName>
        <fullName evidence="1">Uncharacterized protein</fullName>
    </submittedName>
</protein>
<proteinExistence type="predicted"/>
<dbReference type="EMBL" id="NAJO01000003">
    <property type="protein sequence ID" value="OQO13548.1"/>
    <property type="molecule type" value="Genomic_DNA"/>
</dbReference>
<name>A0A1V8TQM6_9PEZI</name>
<evidence type="ECO:0000313" key="2">
    <source>
        <dbReference type="Proteomes" id="UP000192596"/>
    </source>
</evidence>
<gene>
    <name evidence="1" type="ORF">B0A48_01777</name>
</gene>
<accession>A0A1V8TQM6</accession>
<dbReference type="InParanoid" id="A0A1V8TQM6"/>
<reference evidence="2" key="1">
    <citation type="submission" date="2017-03" db="EMBL/GenBank/DDBJ databases">
        <title>Genomes of endolithic fungi from Antarctica.</title>
        <authorList>
            <person name="Coleine C."/>
            <person name="Masonjones S."/>
            <person name="Stajich J.E."/>
        </authorList>
    </citation>
    <scope>NUCLEOTIDE SEQUENCE [LARGE SCALE GENOMIC DNA]</scope>
    <source>
        <strain evidence="2">CCFEE 5527</strain>
    </source>
</reference>
<keyword evidence="2" id="KW-1185">Reference proteome</keyword>